<dbReference type="Gene3D" id="2.60.40.2440">
    <property type="entry name" value="Carbohydrate binding type-21 domain"/>
    <property type="match status" value="1"/>
</dbReference>
<dbReference type="InterPro" id="IPR005036">
    <property type="entry name" value="CBM21_dom"/>
</dbReference>
<evidence type="ECO:0000259" key="1">
    <source>
        <dbReference type="PROSITE" id="PS51159"/>
    </source>
</evidence>
<proteinExistence type="predicted"/>
<accession>A0A2T9YVQ7</accession>
<dbReference type="GO" id="GO:2001069">
    <property type="term" value="F:glycogen binding"/>
    <property type="evidence" value="ECO:0007669"/>
    <property type="project" value="TreeGrafter"/>
</dbReference>
<dbReference type="PANTHER" id="PTHR12307:SF36">
    <property type="entry name" value="GLYCOGEN-BINDING SUBUNIT 76A"/>
    <property type="match status" value="1"/>
</dbReference>
<dbReference type="STRING" id="133381.A0A2T9YVQ7"/>
<reference evidence="2 3" key="1">
    <citation type="journal article" date="2018" name="MBio">
        <title>Comparative Genomics Reveals the Core Gene Toolbox for the Fungus-Insect Symbiosis.</title>
        <authorList>
            <person name="Wang Y."/>
            <person name="Stata M."/>
            <person name="Wang W."/>
            <person name="Stajich J.E."/>
            <person name="White M.M."/>
            <person name="Moncalvo J.M."/>
        </authorList>
    </citation>
    <scope>NUCLEOTIDE SEQUENCE [LARGE SCALE GENOMIC DNA]</scope>
    <source>
        <strain evidence="2 3">SC-DP-2</strain>
    </source>
</reference>
<dbReference type="Pfam" id="PF03370">
    <property type="entry name" value="CBM_21"/>
    <property type="match status" value="1"/>
</dbReference>
<dbReference type="AlphaFoldDB" id="A0A2T9YVQ7"/>
<protein>
    <recommendedName>
        <fullName evidence="1">CBM21 domain-containing protein</fullName>
    </recommendedName>
</protein>
<organism evidence="2 3">
    <name type="scientific">Smittium megazygosporum</name>
    <dbReference type="NCBI Taxonomy" id="133381"/>
    <lineage>
        <taxon>Eukaryota</taxon>
        <taxon>Fungi</taxon>
        <taxon>Fungi incertae sedis</taxon>
        <taxon>Zoopagomycota</taxon>
        <taxon>Kickxellomycotina</taxon>
        <taxon>Harpellomycetes</taxon>
        <taxon>Harpellales</taxon>
        <taxon>Legeriomycetaceae</taxon>
        <taxon>Smittium</taxon>
    </lineage>
</organism>
<dbReference type="GO" id="GO:0000164">
    <property type="term" value="C:protein phosphatase type 1 complex"/>
    <property type="evidence" value="ECO:0007669"/>
    <property type="project" value="TreeGrafter"/>
</dbReference>
<dbReference type="EMBL" id="MBFS01002499">
    <property type="protein sequence ID" value="PVU96422.1"/>
    <property type="molecule type" value="Genomic_DNA"/>
</dbReference>
<dbReference type="Proteomes" id="UP000245609">
    <property type="component" value="Unassembled WGS sequence"/>
</dbReference>
<dbReference type="InterPro" id="IPR038175">
    <property type="entry name" value="CBM21_dom_sf"/>
</dbReference>
<evidence type="ECO:0000313" key="3">
    <source>
        <dbReference type="Proteomes" id="UP000245609"/>
    </source>
</evidence>
<dbReference type="PANTHER" id="PTHR12307">
    <property type="entry name" value="PROTEIN PHOSPHATASE 1 REGULATORY SUBUNIT"/>
    <property type="match status" value="1"/>
</dbReference>
<dbReference type="OrthoDB" id="1881at2759"/>
<dbReference type="GO" id="GO:0005979">
    <property type="term" value="P:regulation of glycogen biosynthetic process"/>
    <property type="evidence" value="ECO:0007669"/>
    <property type="project" value="TreeGrafter"/>
</dbReference>
<dbReference type="InterPro" id="IPR050782">
    <property type="entry name" value="PP1_regulatory_subunit_3"/>
</dbReference>
<evidence type="ECO:0000313" key="2">
    <source>
        <dbReference type="EMBL" id="PVU96422.1"/>
    </source>
</evidence>
<feature type="domain" description="CBM21" evidence="1">
    <location>
        <begin position="160"/>
        <end position="280"/>
    </location>
</feature>
<name>A0A2T9YVQ7_9FUNG</name>
<dbReference type="GO" id="GO:0008157">
    <property type="term" value="F:protein phosphatase 1 binding"/>
    <property type="evidence" value="ECO:0007669"/>
    <property type="project" value="TreeGrafter"/>
</dbReference>
<gene>
    <name evidence="2" type="ORF">BB560_005807</name>
</gene>
<comment type="caution">
    <text evidence="2">The sequence shown here is derived from an EMBL/GenBank/DDBJ whole genome shotgun (WGS) entry which is preliminary data.</text>
</comment>
<sequence length="489" mass="55388">MYFRQSQNLENSLSNKLNRISPELTIDALAHNYQFPALTKNHSSLSLDRPELVSQLSPFSLSTSRNKLSKSKSDISLYKKSCIKQTNISHKKKRVSFGQTVESVRFFLKSEPPLKCQEDSYPMFSFNEPEKYSSRFIDCKNDGNVPYVNLKEVNGPAKLYIFNDSREVYLTKALFDRKRNAIFGNIHVKNLGYEKHVFIKYTFDLWDSMDELEAEFKSTISNCCDNREGIDSFSFSLKVPERAKPRLLNNQALSLEFCIRYCVNGSEYWDNNCGKNYIYDLEYVDPRREPKSHSNKTSQEAGLCRAFEDISILQSIRTTDYHKNMFLNAPKKLEFASFKQDASFCFGSSVYPSPSAKKSGISNLLKNEQQTTENRMIDHIGLLSTSPSSIMSKQTALNSSGDVNFWAVQTSSKQAFAPNGYIPSCFPNSTSPSQGRLVIPKSARQTNALPSNGSRVDNPLLSSNDSVFASYGYGMYSSSPLNDSLSLIY</sequence>
<dbReference type="PROSITE" id="PS51159">
    <property type="entry name" value="CBM21"/>
    <property type="match status" value="1"/>
</dbReference>
<keyword evidence="3" id="KW-1185">Reference proteome</keyword>